<protein>
    <submittedName>
        <fullName evidence="2">Uncharacterized protein</fullName>
    </submittedName>
</protein>
<dbReference type="Proteomes" id="UP000807115">
    <property type="component" value="Chromosome 6"/>
</dbReference>
<organism evidence="2 3">
    <name type="scientific">Sorghum bicolor</name>
    <name type="common">Sorghum</name>
    <name type="synonym">Sorghum vulgare</name>
    <dbReference type="NCBI Taxonomy" id="4558"/>
    <lineage>
        <taxon>Eukaryota</taxon>
        <taxon>Viridiplantae</taxon>
        <taxon>Streptophyta</taxon>
        <taxon>Embryophyta</taxon>
        <taxon>Tracheophyta</taxon>
        <taxon>Spermatophyta</taxon>
        <taxon>Magnoliopsida</taxon>
        <taxon>Liliopsida</taxon>
        <taxon>Poales</taxon>
        <taxon>Poaceae</taxon>
        <taxon>PACMAD clade</taxon>
        <taxon>Panicoideae</taxon>
        <taxon>Andropogonodae</taxon>
        <taxon>Andropogoneae</taxon>
        <taxon>Sorghinae</taxon>
        <taxon>Sorghum</taxon>
    </lineage>
</organism>
<sequence>MGSMAPAALNKKPTSSHNNTPPETNNREKEGTLAQALSGPTPTGAAGRDPTL</sequence>
<feature type="compositionally biased region" description="Polar residues" evidence="1">
    <location>
        <begin position="12"/>
        <end position="24"/>
    </location>
</feature>
<comment type="caution">
    <text evidence="2">The sequence shown here is derived from an EMBL/GenBank/DDBJ whole genome shotgun (WGS) entry which is preliminary data.</text>
</comment>
<evidence type="ECO:0000313" key="2">
    <source>
        <dbReference type="EMBL" id="KAG0527583.1"/>
    </source>
</evidence>
<dbReference type="EMBL" id="CM027685">
    <property type="protein sequence ID" value="KAG0527583.1"/>
    <property type="molecule type" value="Genomic_DNA"/>
</dbReference>
<accession>A0A921QTV6</accession>
<dbReference type="Gramene" id="EES11465">
    <property type="protein sequence ID" value="EES11465"/>
    <property type="gene ID" value="SORBI_3006G223400"/>
</dbReference>
<reference evidence="2" key="2">
    <citation type="submission" date="2020-10" db="EMBL/GenBank/DDBJ databases">
        <authorList>
            <person name="Cooper E.A."/>
            <person name="Brenton Z.W."/>
            <person name="Flinn B.S."/>
            <person name="Jenkins J."/>
            <person name="Shu S."/>
            <person name="Flowers D."/>
            <person name="Luo F."/>
            <person name="Wang Y."/>
            <person name="Xia P."/>
            <person name="Barry K."/>
            <person name="Daum C."/>
            <person name="Lipzen A."/>
            <person name="Yoshinaga Y."/>
            <person name="Schmutz J."/>
            <person name="Saski C."/>
            <person name="Vermerris W."/>
            <person name="Kresovich S."/>
        </authorList>
    </citation>
    <scope>NUCLEOTIDE SEQUENCE</scope>
</reference>
<gene>
    <name evidence="2" type="ORF">BDA96_06G245200</name>
</gene>
<dbReference type="AlphaFoldDB" id="A0A921QTV6"/>
<reference evidence="2" key="1">
    <citation type="journal article" date="2019" name="BMC Genomics">
        <title>A new reference genome for Sorghum bicolor reveals high levels of sequence similarity between sweet and grain genotypes: implications for the genetics of sugar metabolism.</title>
        <authorList>
            <person name="Cooper E.A."/>
            <person name="Brenton Z.W."/>
            <person name="Flinn B.S."/>
            <person name="Jenkins J."/>
            <person name="Shu S."/>
            <person name="Flowers D."/>
            <person name="Luo F."/>
            <person name="Wang Y."/>
            <person name="Xia P."/>
            <person name="Barry K."/>
            <person name="Daum C."/>
            <person name="Lipzen A."/>
            <person name="Yoshinaga Y."/>
            <person name="Schmutz J."/>
            <person name="Saski C."/>
            <person name="Vermerris W."/>
            <person name="Kresovich S."/>
        </authorList>
    </citation>
    <scope>NUCLEOTIDE SEQUENCE</scope>
</reference>
<feature type="region of interest" description="Disordered" evidence="1">
    <location>
        <begin position="1"/>
        <end position="52"/>
    </location>
</feature>
<name>A0A921QTV6_SORBI</name>
<proteinExistence type="predicted"/>
<evidence type="ECO:0000313" key="3">
    <source>
        <dbReference type="Proteomes" id="UP000807115"/>
    </source>
</evidence>
<evidence type="ECO:0000256" key="1">
    <source>
        <dbReference type="SAM" id="MobiDB-lite"/>
    </source>
</evidence>